<dbReference type="OrthoDB" id="601301at2"/>
<feature type="domain" description="TonB-dependent receptor plug" evidence="9">
    <location>
        <begin position="236"/>
        <end position="341"/>
    </location>
</feature>
<keyword evidence="4 8" id="KW-0812">Transmembrane</keyword>
<dbReference type="Pfam" id="PF07715">
    <property type="entry name" value="Plug"/>
    <property type="match status" value="1"/>
</dbReference>
<dbReference type="Pfam" id="PF13715">
    <property type="entry name" value="CarbopepD_reg_2"/>
    <property type="match status" value="1"/>
</dbReference>
<dbReference type="KEGG" id="ark:D6B99_11080"/>
<dbReference type="SUPFAM" id="SSF49464">
    <property type="entry name" value="Carboxypeptidase regulatory domain-like"/>
    <property type="match status" value="1"/>
</dbReference>
<dbReference type="EMBL" id="CP032489">
    <property type="protein sequence ID" value="AYD48086.1"/>
    <property type="molecule type" value="Genomic_DNA"/>
</dbReference>
<gene>
    <name evidence="10" type="ORF">D6B99_11080</name>
</gene>
<evidence type="ECO:0000256" key="3">
    <source>
        <dbReference type="ARBA" id="ARBA00022452"/>
    </source>
</evidence>
<accession>A0A386HR96</accession>
<evidence type="ECO:0000256" key="8">
    <source>
        <dbReference type="PROSITE-ProRule" id="PRU01360"/>
    </source>
</evidence>
<sequence length="1138" mass="125821">MPLNLFDKKAKPIIGSYHVTINKKWLKMKLTAFFLTIVCLHASANIVGQKITISEKKAPFEKVITTIEKASGCNFIYDQSSLRLAVSPVSINLKNVSLDEVLEKFFEQQPQLTYSKIGTVVVIKEKPFIIDPKMIKSEYLDLPNKHILVHVTDTTGAAMENASVQIEGTGFGGKTDKNGDVSLDNVPNDGILLISYVGYRTLRITLNHNAQYTAQLHLLPSELNDFVVVGYGVQKKATLTGSVTEVKGDDITKNPAINIASSLAGQLPGVIINSPTGEPGRDNPSILIRGMSTTGNTSPLVIIDGVERGGLGQLNPNDIESISVLKDASAAIYGAEAANGVILVTTKKGTPGASPKINFSYNEGISQPTRNPIMANSYTFGQVSNEINAQQGLSPAYSDSDLAKYKAGNDPNFPNTDWYNFIVKNWTPQHRANLSVSGGKNGTTYFLSFGQVYQDGQYKNGTENIQQYNLRANIDVQVTKYLKVGVNLAGRVDNNHYPSTDAPYRSANELNSHIFLYQPNWQPYWPGTKYLQPLRGSENILNWVNDNAGYQNSKVNTFQSTGYMNWQLPWVKGLSLEGSGSYDPNSTFRKTFLTPDYVYYKDPATGALTQGRSGVGTDQANLDDNISLGSLLYLTAKIHYERKFGLHNIKALLGYEQTSTYSNFDEAYRSNFASIVLPQIFAGSSDPTQQSNNGSASQTARKSEFGRINYDYAGKYLAEFTMRRDGSPNFPANKRWGYFPSASAGWRLSEEPFMKKYTFINELKLRASYGVMGNDLVSAFQYLTTYGYGNNYVIGGSDVTGLVQTGVPNPNITWETAKTGNIGLDATLWKGLLGITFDYFQTRRSNILTTAASVVPGYTGLTLPDENIGIVDNKGFELVLTHANNQHKFKYNLSGNLAYSRNKVIYGNAQPGLEPYQLAEGHPIGAGLYYKAIGIFKDAAEITALPHLPGTVPGDIIYADINHDGSIDSRDQILEDQTNIPQLTFGFNASFRYEGFDLSILLQGQGDAKQFFGGYFPVMSYSLGNFLNWRATDRWTPTNTNATMPRASYEVMNNNTINSTQWLINAGFLRVKNVSFGYNLPQNKIKKIGIQNLRFSVSASNLFLIYDHMKAMGFDPETTDYWYYPPQRVISFGVNVTF</sequence>
<dbReference type="InterPro" id="IPR023997">
    <property type="entry name" value="TonB-dep_OMP_SusC/RagA_CS"/>
</dbReference>
<evidence type="ECO:0000313" key="11">
    <source>
        <dbReference type="Proteomes" id="UP000266118"/>
    </source>
</evidence>
<evidence type="ECO:0000256" key="2">
    <source>
        <dbReference type="ARBA" id="ARBA00022448"/>
    </source>
</evidence>
<comment type="similarity">
    <text evidence="8">Belongs to the TonB-dependent receptor family.</text>
</comment>
<dbReference type="Gene3D" id="2.170.130.10">
    <property type="entry name" value="TonB-dependent receptor, plug domain"/>
    <property type="match status" value="1"/>
</dbReference>
<dbReference type="PANTHER" id="PTHR30069">
    <property type="entry name" value="TONB-DEPENDENT OUTER MEMBRANE RECEPTOR"/>
    <property type="match status" value="1"/>
</dbReference>
<keyword evidence="2 8" id="KW-0813">Transport</keyword>
<reference evidence="10 11" key="1">
    <citation type="submission" date="2018-09" db="EMBL/GenBank/DDBJ databases">
        <title>Arachidicoccus sp. nov., a bacterium isolated from soil.</title>
        <authorList>
            <person name="Weon H.-Y."/>
            <person name="Kwon S.-W."/>
            <person name="Lee S.A."/>
        </authorList>
    </citation>
    <scope>NUCLEOTIDE SEQUENCE [LARGE SCALE GENOMIC DNA]</scope>
    <source>
        <strain evidence="10 11">KIS59-12</strain>
    </source>
</reference>
<dbReference type="InterPro" id="IPR023996">
    <property type="entry name" value="TonB-dep_OMP_SusC/RagA"/>
</dbReference>
<dbReference type="InterPro" id="IPR012910">
    <property type="entry name" value="Plug_dom"/>
</dbReference>
<evidence type="ECO:0000313" key="10">
    <source>
        <dbReference type="EMBL" id="AYD48086.1"/>
    </source>
</evidence>
<dbReference type="AlphaFoldDB" id="A0A386HR96"/>
<dbReference type="InterPro" id="IPR037066">
    <property type="entry name" value="Plug_dom_sf"/>
</dbReference>
<dbReference type="InterPro" id="IPR039426">
    <property type="entry name" value="TonB-dep_rcpt-like"/>
</dbReference>
<name>A0A386HR96_9BACT</name>
<organism evidence="10 11">
    <name type="scientific">Arachidicoccus soli</name>
    <dbReference type="NCBI Taxonomy" id="2341117"/>
    <lineage>
        <taxon>Bacteria</taxon>
        <taxon>Pseudomonadati</taxon>
        <taxon>Bacteroidota</taxon>
        <taxon>Chitinophagia</taxon>
        <taxon>Chitinophagales</taxon>
        <taxon>Chitinophagaceae</taxon>
        <taxon>Arachidicoccus</taxon>
    </lineage>
</organism>
<evidence type="ECO:0000259" key="9">
    <source>
        <dbReference type="Pfam" id="PF07715"/>
    </source>
</evidence>
<keyword evidence="7 8" id="KW-0998">Cell outer membrane</keyword>
<protein>
    <submittedName>
        <fullName evidence="10">SusC/RagA family TonB-linked outer membrane protein</fullName>
    </submittedName>
</protein>
<evidence type="ECO:0000256" key="4">
    <source>
        <dbReference type="ARBA" id="ARBA00022692"/>
    </source>
</evidence>
<evidence type="ECO:0000256" key="5">
    <source>
        <dbReference type="ARBA" id="ARBA00022729"/>
    </source>
</evidence>
<dbReference type="InterPro" id="IPR036942">
    <property type="entry name" value="Beta-barrel_TonB_sf"/>
</dbReference>
<comment type="subcellular location">
    <subcellularLocation>
        <location evidence="1 8">Cell outer membrane</location>
        <topology evidence="1 8">Multi-pass membrane protein</topology>
    </subcellularLocation>
</comment>
<evidence type="ECO:0000256" key="6">
    <source>
        <dbReference type="ARBA" id="ARBA00023136"/>
    </source>
</evidence>
<dbReference type="GO" id="GO:0009279">
    <property type="term" value="C:cell outer membrane"/>
    <property type="evidence" value="ECO:0007669"/>
    <property type="project" value="UniProtKB-SubCell"/>
</dbReference>
<evidence type="ECO:0000256" key="1">
    <source>
        <dbReference type="ARBA" id="ARBA00004571"/>
    </source>
</evidence>
<dbReference type="GO" id="GO:0015344">
    <property type="term" value="F:siderophore uptake transmembrane transporter activity"/>
    <property type="evidence" value="ECO:0007669"/>
    <property type="project" value="TreeGrafter"/>
</dbReference>
<dbReference type="PROSITE" id="PS52016">
    <property type="entry name" value="TONB_DEPENDENT_REC_3"/>
    <property type="match status" value="1"/>
</dbReference>
<dbReference type="InterPro" id="IPR008969">
    <property type="entry name" value="CarboxyPept-like_regulatory"/>
</dbReference>
<dbReference type="FunFam" id="2.170.130.10:FF:000003">
    <property type="entry name" value="SusC/RagA family TonB-linked outer membrane protein"/>
    <property type="match status" value="1"/>
</dbReference>
<keyword evidence="11" id="KW-1185">Reference proteome</keyword>
<proteinExistence type="inferred from homology"/>
<evidence type="ECO:0000256" key="7">
    <source>
        <dbReference type="ARBA" id="ARBA00023237"/>
    </source>
</evidence>
<keyword evidence="3 8" id="KW-1134">Transmembrane beta strand</keyword>
<dbReference type="NCBIfam" id="TIGR04056">
    <property type="entry name" value="OMP_RagA_SusC"/>
    <property type="match status" value="1"/>
</dbReference>
<dbReference type="GO" id="GO:0044718">
    <property type="term" value="P:siderophore transmembrane transport"/>
    <property type="evidence" value="ECO:0007669"/>
    <property type="project" value="TreeGrafter"/>
</dbReference>
<dbReference type="PANTHER" id="PTHR30069:SF29">
    <property type="entry name" value="HEMOGLOBIN AND HEMOGLOBIN-HAPTOGLOBIN-BINDING PROTEIN 1-RELATED"/>
    <property type="match status" value="1"/>
</dbReference>
<keyword evidence="5" id="KW-0732">Signal</keyword>
<dbReference type="Proteomes" id="UP000266118">
    <property type="component" value="Chromosome"/>
</dbReference>
<dbReference type="SUPFAM" id="SSF56935">
    <property type="entry name" value="Porins"/>
    <property type="match status" value="1"/>
</dbReference>
<dbReference type="NCBIfam" id="TIGR04057">
    <property type="entry name" value="SusC_RagA_signa"/>
    <property type="match status" value="1"/>
</dbReference>
<dbReference type="Gene3D" id="2.40.170.20">
    <property type="entry name" value="TonB-dependent receptor, beta-barrel domain"/>
    <property type="match status" value="1"/>
</dbReference>
<keyword evidence="6 8" id="KW-0472">Membrane</keyword>